<gene>
    <name evidence="2" type="ORF">MNVI_11420</name>
</gene>
<reference evidence="2 3" key="1">
    <citation type="journal article" date="2019" name="Emerg. Microbes Infect.">
        <title>Comprehensive subspecies identification of 175 nontuberculous mycobacteria species based on 7547 genomic profiles.</title>
        <authorList>
            <person name="Matsumoto Y."/>
            <person name="Kinjo T."/>
            <person name="Motooka D."/>
            <person name="Nabeya D."/>
            <person name="Jung N."/>
            <person name="Uechi K."/>
            <person name="Horii T."/>
            <person name="Iida T."/>
            <person name="Fujita J."/>
            <person name="Nakamura S."/>
        </authorList>
    </citation>
    <scope>NUCLEOTIDE SEQUENCE [LARGE SCALE GENOMIC DNA]</scope>
    <source>
        <strain evidence="2 3">JCM 16367</strain>
    </source>
</reference>
<protein>
    <recommendedName>
        <fullName evidence="1">RiboL-PSP-HEPN domain-containing protein</fullName>
    </recommendedName>
</protein>
<dbReference type="Proteomes" id="UP000466894">
    <property type="component" value="Chromosome"/>
</dbReference>
<sequence>MTACAPDPDIVQAVFDDHAAIVAHLQNAGELSYSTTLESTFPKVMLLAAASNLEEQIKAAVIAFVRKTAGDSEEVVNFLRNKAIERQYHTFFQWDGKNANQFFSLFGENFKKRMKEIVDADPELRQSIRDFLDLGNARNSLVHGDYAAAAMDKSALDVLSQYHSACVFVRRLEATFSACAAER</sequence>
<feature type="domain" description="RiboL-PSP-HEPN" evidence="1">
    <location>
        <begin position="22"/>
        <end position="174"/>
    </location>
</feature>
<dbReference type="AlphaFoldDB" id="A0A7I7PB56"/>
<dbReference type="KEGG" id="mnv:MNVI_11420"/>
<accession>A0A7I7PB56</accession>
<name>A0A7I7PB56_9MYCO</name>
<proteinExistence type="predicted"/>
<dbReference type="InterPro" id="IPR041519">
    <property type="entry name" value="HEPN_RiboL-PSP"/>
</dbReference>
<dbReference type="OrthoDB" id="9770340at2"/>
<dbReference type="Pfam" id="PF18735">
    <property type="entry name" value="HEPN_RiboL-PSP"/>
    <property type="match status" value="1"/>
</dbReference>
<evidence type="ECO:0000259" key="1">
    <source>
        <dbReference type="Pfam" id="PF18735"/>
    </source>
</evidence>
<dbReference type="EMBL" id="AP022583">
    <property type="protein sequence ID" value="BBY05824.1"/>
    <property type="molecule type" value="Genomic_DNA"/>
</dbReference>
<organism evidence="2 3">
    <name type="scientific">Mycobacterium noviomagense</name>
    <dbReference type="NCBI Taxonomy" id="459858"/>
    <lineage>
        <taxon>Bacteria</taxon>
        <taxon>Bacillati</taxon>
        <taxon>Actinomycetota</taxon>
        <taxon>Actinomycetes</taxon>
        <taxon>Mycobacteriales</taxon>
        <taxon>Mycobacteriaceae</taxon>
        <taxon>Mycobacterium</taxon>
    </lineage>
</organism>
<evidence type="ECO:0000313" key="3">
    <source>
        <dbReference type="Proteomes" id="UP000466894"/>
    </source>
</evidence>
<evidence type="ECO:0000313" key="2">
    <source>
        <dbReference type="EMBL" id="BBY05824.1"/>
    </source>
</evidence>
<dbReference type="RefSeq" id="WP_139797702.1">
    <property type="nucleotide sequence ID" value="NZ_AP022583.1"/>
</dbReference>